<gene>
    <name evidence="1" type="ORF">WKW82_39650</name>
</gene>
<dbReference type="EMBL" id="JBBKZT010000066">
    <property type="protein sequence ID" value="MEJ8852760.1"/>
    <property type="molecule type" value="Genomic_DNA"/>
</dbReference>
<proteinExistence type="predicted"/>
<dbReference type="RefSeq" id="WP_340348704.1">
    <property type="nucleotide sequence ID" value="NZ_JBBKZT010000066.1"/>
</dbReference>
<evidence type="ECO:0000313" key="1">
    <source>
        <dbReference type="EMBL" id="MEJ8852760.1"/>
    </source>
</evidence>
<name>A0ABU8WYY7_9BURK</name>
<reference evidence="1 2" key="1">
    <citation type="submission" date="2024-03" db="EMBL/GenBank/DDBJ databases">
        <title>Novel species of the genus Variovorax.</title>
        <authorList>
            <person name="Liu Q."/>
            <person name="Xin Y.-H."/>
        </authorList>
    </citation>
    <scope>NUCLEOTIDE SEQUENCE [LARGE SCALE GENOMIC DNA]</scope>
    <source>
        <strain evidence="1 2">KACC 18900</strain>
    </source>
</reference>
<keyword evidence="2" id="KW-1185">Reference proteome</keyword>
<comment type="caution">
    <text evidence="1">The sequence shown here is derived from an EMBL/GenBank/DDBJ whole genome shotgun (WGS) entry which is preliminary data.</text>
</comment>
<evidence type="ECO:0000313" key="2">
    <source>
        <dbReference type="Proteomes" id="UP001385892"/>
    </source>
</evidence>
<organism evidence="1 2">
    <name type="scientific">Variovorax rhizosphaerae</name>
    <dbReference type="NCBI Taxonomy" id="1836200"/>
    <lineage>
        <taxon>Bacteria</taxon>
        <taxon>Pseudomonadati</taxon>
        <taxon>Pseudomonadota</taxon>
        <taxon>Betaproteobacteria</taxon>
        <taxon>Burkholderiales</taxon>
        <taxon>Comamonadaceae</taxon>
        <taxon>Variovorax</taxon>
    </lineage>
</organism>
<dbReference type="Proteomes" id="UP001385892">
    <property type="component" value="Unassembled WGS sequence"/>
</dbReference>
<protein>
    <submittedName>
        <fullName evidence="1">Uncharacterized protein</fullName>
    </submittedName>
</protein>
<sequence length="92" mass="10210">MAAWQLKTSAEKMMDLNMTPMLVARSRAKELTYKVWARRSLSAARQGGELVLAAMSSPRVAPVVRQVETGCGCSSFYDERRQRLKADVGTMA</sequence>
<accession>A0ABU8WYY7</accession>